<dbReference type="GO" id="GO:0140359">
    <property type="term" value="F:ABC-type transporter activity"/>
    <property type="evidence" value="ECO:0007669"/>
    <property type="project" value="InterPro"/>
</dbReference>
<comment type="caution">
    <text evidence="8">The sequence shown here is derived from an EMBL/GenBank/DDBJ whole genome shotgun (WGS) entry which is preliminary data.</text>
</comment>
<keyword evidence="2 6" id="KW-0812">Transmembrane</keyword>
<sequence length="251" mass="27805">MRHVLLHARAHLRDTSRMPVYWVPALLFPLVFFGLFGYTNAASLAKIGLGSEYVITPFLLFTTLNVTIVSLSAGVAADRENPWEQRLRLLPLPALSRFAGRLLYVLGFNLVSWIPLLTLAVFTTDLKLPLAQWPVWLGAVLLGAIPFGLLGMAIGYRFPPQGAMTVANILFMLLAFLGGLFVPVSQLPAAIRDVVVYLPTHEYQHLVLAIIGRADRIAAPLWTIGVLAAWTLLFAWLARTAFRRDEGVRYG</sequence>
<evidence type="ECO:0000259" key="7">
    <source>
        <dbReference type="Pfam" id="PF12698"/>
    </source>
</evidence>
<dbReference type="PANTHER" id="PTHR43229:SF3">
    <property type="entry name" value="ABC-TYPE MULTIDRUG TRANSPORT SYSTEM, PERMEASE COMPONENT"/>
    <property type="match status" value="1"/>
</dbReference>
<evidence type="ECO:0000256" key="1">
    <source>
        <dbReference type="ARBA" id="ARBA00004141"/>
    </source>
</evidence>
<feature type="transmembrane region" description="Helical" evidence="6">
    <location>
        <begin position="217"/>
        <end position="237"/>
    </location>
</feature>
<evidence type="ECO:0000313" key="9">
    <source>
        <dbReference type="Proteomes" id="UP000660339"/>
    </source>
</evidence>
<reference evidence="8" key="1">
    <citation type="submission" date="2021-01" db="EMBL/GenBank/DDBJ databases">
        <title>Whole genome shotgun sequence of Catellatospora methionotrophica NBRC 14553.</title>
        <authorList>
            <person name="Komaki H."/>
            <person name="Tamura T."/>
        </authorList>
    </citation>
    <scope>NUCLEOTIDE SEQUENCE</scope>
    <source>
        <strain evidence="8">NBRC 14553</strain>
    </source>
</reference>
<dbReference type="AlphaFoldDB" id="A0A8J3LGA0"/>
<evidence type="ECO:0000256" key="6">
    <source>
        <dbReference type="SAM" id="Phobius"/>
    </source>
</evidence>
<dbReference type="EMBL" id="BONJ01000017">
    <property type="protein sequence ID" value="GIG14994.1"/>
    <property type="molecule type" value="Genomic_DNA"/>
</dbReference>
<dbReference type="InterPro" id="IPR051784">
    <property type="entry name" value="Nod_factor_ABC_transporter"/>
</dbReference>
<proteinExistence type="predicted"/>
<keyword evidence="4 6" id="KW-0472">Membrane</keyword>
<dbReference type="PIRSF" id="PIRSF006648">
    <property type="entry name" value="DrrB"/>
    <property type="match status" value="1"/>
</dbReference>
<comment type="subcellular location">
    <subcellularLocation>
        <location evidence="1">Membrane</location>
        <topology evidence="1">Multi-pass membrane protein</topology>
    </subcellularLocation>
</comment>
<keyword evidence="9" id="KW-1185">Reference proteome</keyword>
<evidence type="ECO:0000313" key="8">
    <source>
        <dbReference type="EMBL" id="GIG14994.1"/>
    </source>
</evidence>
<evidence type="ECO:0000256" key="2">
    <source>
        <dbReference type="ARBA" id="ARBA00022692"/>
    </source>
</evidence>
<organism evidence="8 9">
    <name type="scientific">Catellatospora methionotrophica</name>
    <dbReference type="NCBI Taxonomy" id="121620"/>
    <lineage>
        <taxon>Bacteria</taxon>
        <taxon>Bacillati</taxon>
        <taxon>Actinomycetota</taxon>
        <taxon>Actinomycetes</taxon>
        <taxon>Micromonosporales</taxon>
        <taxon>Micromonosporaceae</taxon>
        <taxon>Catellatospora</taxon>
    </lineage>
</organism>
<dbReference type="GO" id="GO:0046677">
    <property type="term" value="P:response to antibiotic"/>
    <property type="evidence" value="ECO:0007669"/>
    <property type="project" value="UniProtKB-KW"/>
</dbReference>
<evidence type="ECO:0000256" key="4">
    <source>
        <dbReference type="ARBA" id="ARBA00023136"/>
    </source>
</evidence>
<name>A0A8J3LGA0_9ACTN</name>
<feature type="domain" description="ABC-2 type transporter transmembrane" evidence="7">
    <location>
        <begin position="49"/>
        <end position="238"/>
    </location>
</feature>
<dbReference type="Pfam" id="PF12698">
    <property type="entry name" value="ABC2_membrane_3"/>
    <property type="match status" value="1"/>
</dbReference>
<keyword evidence="3 6" id="KW-1133">Transmembrane helix</keyword>
<evidence type="ECO:0000256" key="5">
    <source>
        <dbReference type="ARBA" id="ARBA00023251"/>
    </source>
</evidence>
<feature type="transmembrane region" description="Helical" evidence="6">
    <location>
        <begin position="98"/>
        <end position="121"/>
    </location>
</feature>
<feature type="transmembrane region" description="Helical" evidence="6">
    <location>
        <begin position="20"/>
        <end position="38"/>
    </location>
</feature>
<dbReference type="RefSeq" id="WP_166378650.1">
    <property type="nucleotide sequence ID" value="NZ_BAAATT010000007.1"/>
</dbReference>
<dbReference type="InterPro" id="IPR000412">
    <property type="entry name" value="ABC_2_transport"/>
</dbReference>
<keyword evidence="5" id="KW-0046">Antibiotic resistance</keyword>
<dbReference type="PANTHER" id="PTHR43229">
    <property type="entry name" value="NODULATION PROTEIN J"/>
    <property type="match status" value="1"/>
</dbReference>
<dbReference type="Proteomes" id="UP000660339">
    <property type="component" value="Unassembled WGS sequence"/>
</dbReference>
<dbReference type="InterPro" id="IPR013525">
    <property type="entry name" value="ABC2_TM"/>
</dbReference>
<dbReference type="GO" id="GO:0043190">
    <property type="term" value="C:ATP-binding cassette (ABC) transporter complex"/>
    <property type="evidence" value="ECO:0007669"/>
    <property type="project" value="InterPro"/>
</dbReference>
<evidence type="ECO:0000256" key="3">
    <source>
        <dbReference type="ARBA" id="ARBA00022989"/>
    </source>
</evidence>
<feature type="transmembrane region" description="Helical" evidence="6">
    <location>
        <begin position="58"/>
        <end position="77"/>
    </location>
</feature>
<protein>
    <recommendedName>
        <fullName evidence="7">ABC-2 type transporter transmembrane domain-containing protein</fullName>
    </recommendedName>
</protein>
<accession>A0A8J3LGA0</accession>
<feature type="transmembrane region" description="Helical" evidence="6">
    <location>
        <begin position="166"/>
        <end position="184"/>
    </location>
</feature>
<feature type="transmembrane region" description="Helical" evidence="6">
    <location>
        <begin position="133"/>
        <end position="154"/>
    </location>
</feature>
<gene>
    <name evidence="8" type="ORF">Cme02nite_33260</name>
</gene>